<organism evidence="2 3">
    <name type="scientific">Nonomuraea jiangxiensis</name>
    <dbReference type="NCBI Taxonomy" id="633440"/>
    <lineage>
        <taxon>Bacteria</taxon>
        <taxon>Bacillati</taxon>
        <taxon>Actinomycetota</taxon>
        <taxon>Actinomycetes</taxon>
        <taxon>Streptosporangiales</taxon>
        <taxon>Streptosporangiaceae</taxon>
        <taxon>Nonomuraea</taxon>
    </lineage>
</organism>
<dbReference type="InterPro" id="IPR050471">
    <property type="entry name" value="AB_hydrolase"/>
</dbReference>
<dbReference type="AlphaFoldDB" id="A0A1G8IDA8"/>
<accession>A0A1G8IDA8</accession>
<protein>
    <submittedName>
        <fullName evidence="2">Pimeloyl-ACP methyl ester carboxylesterase</fullName>
    </submittedName>
</protein>
<evidence type="ECO:0000313" key="3">
    <source>
        <dbReference type="Proteomes" id="UP000199202"/>
    </source>
</evidence>
<dbReference type="Pfam" id="PF00561">
    <property type="entry name" value="Abhydrolase_1"/>
    <property type="match status" value="1"/>
</dbReference>
<dbReference type="SUPFAM" id="SSF53474">
    <property type="entry name" value="alpha/beta-Hydrolases"/>
    <property type="match status" value="1"/>
</dbReference>
<dbReference type="PANTHER" id="PTHR43433">
    <property type="entry name" value="HYDROLASE, ALPHA/BETA FOLD FAMILY PROTEIN"/>
    <property type="match status" value="1"/>
</dbReference>
<dbReference type="Proteomes" id="UP000199202">
    <property type="component" value="Unassembled WGS sequence"/>
</dbReference>
<evidence type="ECO:0000259" key="1">
    <source>
        <dbReference type="Pfam" id="PF00561"/>
    </source>
</evidence>
<dbReference type="InterPro" id="IPR029058">
    <property type="entry name" value="AB_hydrolase_fold"/>
</dbReference>
<reference evidence="2 3" key="1">
    <citation type="submission" date="2016-10" db="EMBL/GenBank/DDBJ databases">
        <authorList>
            <person name="de Groot N.N."/>
        </authorList>
    </citation>
    <scope>NUCLEOTIDE SEQUENCE [LARGE SCALE GENOMIC DNA]</scope>
    <source>
        <strain evidence="2 3">CGMCC 4.6533</strain>
    </source>
</reference>
<dbReference type="GO" id="GO:0046503">
    <property type="term" value="P:glycerolipid catabolic process"/>
    <property type="evidence" value="ECO:0007669"/>
    <property type="project" value="TreeGrafter"/>
</dbReference>
<dbReference type="Gene3D" id="3.40.50.1820">
    <property type="entry name" value="alpha/beta hydrolase"/>
    <property type="match status" value="1"/>
</dbReference>
<dbReference type="GO" id="GO:0004806">
    <property type="term" value="F:triacylglycerol lipase activity"/>
    <property type="evidence" value="ECO:0007669"/>
    <property type="project" value="TreeGrafter"/>
</dbReference>
<dbReference type="PANTHER" id="PTHR43433:SF5">
    <property type="entry name" value="AB HYDROLASE-1 DOMAIN-CONTAINING PROTEIN"/>
    <property type="match status" value="1"/>
</dbReference>
<name>A0A1G8IDA8_9ACTN</name>
<gene>
    <name evidence="2" type="ORF">SAMN05421869_104457</name>
</gene>
<dbReference type="STRING" id="633440.SAMN05421869_104457"/>
<keyword evidence="3" id="KW-1185">Reference proteome</keyword>
<evidence type="ECO:0000313" key="2">
    <source>
        <dbReference type="EMBL" id="SDI16969.1"/>
    </source>
</evidence>
<feature type="domain" description="AB hydrolase-1" evidence="1">
    <location>
        <begin position="25"/>
        <end position="172"/>
    </location>
</feature>
<proteinExistence type="predicted"/>
<dbReference type="InterPro" id="IPR000073">
    <property type="entry name" value="AB_hydrolase_1"/>
</dbReference>
<sequence>MHPPVSGRLALPGAKLYYEVRGAGPALLIIPSGNGDATPFGPMADALAERYTVITYDRRGFSRSPVNGPVDDDLRIELDAYDAHRLLGHLAETPAHVFGSSSGAIVALALLERYPERVRTLVCHEPPLASVLPDSGRWLAFYADLYETYRGSGVEAARAVFLEAMGMNAPTRPPKEVELPPDQLAAMLARIRRNHVFWFEHEIRTYPAYLPDIPLLRTMSDRLVLGNGSIGHEHFPYRPNTVLSERIGLEIVHFPGGHVGYVTHPFEFAAELEGVLATREDRASVTDG</sequence>
<dbReference type="RefSeq" id="WP_218135694.1">
    <property type="nucleotide sequence ID" value="NZ_FNDJ01000004.1"/>
</dbReference>
<dbReference type="EMBL" id="FNDJ01000004">
    <property type="protein sequence ID" value="SDI16969.1"/>
    <property type="molecule type" value="Genomic_DNA"/>
</dbReference>